<dbReference type="InterPro" id="IPR002347">
    <property type="entry name" value="SDR_fam"/>
</dbReference>
<dbReference type="OrthoDB" id="9809287at2"/>
<dbReference type="AlphaFoldDB" id="A0A345ZVX6"/>
<evidence type="ECO:0000256" key="1">
    <source>
        <dbReference type="ARBA" id="ARBA00006484"/>
    </source>
</evidence>
<dbReference type="FunFam" id="3.40.50.720:FF:000084">
    <property type="entry name" value="Short-chain dehydrogenase reductase"/>
    <property type="match status" value="1"/>
</dbReference>
<keyword evidence="3" id="KW-1185">Reference proteome</keyword>
<dbReference type="InterPro" id="IPR020904">
    <property type="entry name" value="Sc_DH/Rdtase_CS"/>
</dbReference>
<dbReference type="NCBIfam" id="NF005559">
    <property type="entry name" value="PRK07231.1"/>
    <property type="match status" value="1"/>
</dbReference>
<gene>
    <name evidence="2" type="ORF">DW352_11450</name>
</gene>
<dbReference type="PANTHER" id="PTHR42760">
    <property type="entry name" value="SHORT-CHAIN DEHYDROGENASES/REDUCTASES FAMILY MEMBER"/>
    <property type="match status" value="1"/>
</dbReference>
<proteinExistence type="inferred from homology"/>
<reference evidence="2 3" key="1">
    <citation type="submission" date="2018-07" db="EMBL/GenBank/DDBJ databases">
        <authorList>
            <person name="Quirk P.G."/>
            <person name="Krulwich T.A."/>
        </authorList>
    </citation>
    <scope>NUCLEOTIDE SEQUENCE [LARGE SCALE GENOMIC DNA]</scope>
    <source>
        <strain evidence="2 3">CC-BB4</strain>
    </source>
</reference>
<evidence type="ECO:0000313" key="2">
    <source>
        <dbReference type="EMBL" id="AXK81073.1"/>
    </source>
</evidence>
<dbReference type="Pfam" id="PF13561">
    <property type="entry name" value="adh_short_C2"/>
    <property type="match status" value="1"/>
</dbReference>
<dbReference type="Proteomes" id="UP000254889">
    <property type="component" value="Chromosome"/>
</dbReference>
<dbReference type="GO" id="GO:0016616">
    <property type="term" value="F:oxidoreductase activity, acting on the CH-OH group of donors, NAD or NADP as acceptor"/>
    <property type="evidence" value="ECO:0007669"/>
    <property type="project" value="TreeGrafter"/>
</dbReference>
<dbReference type="RefSeq" id="WP_115691338.1">
    <property type="nucleotide sequence ID" value="NZ_CP031417.1"/>
</dbReference>
<protein>
    <submittedName>
        <fullName evidence="2">SDR family NAD(P)-dependent oxidoreductase</fullName>
    </submittedName>
</protein>
<name>A0A345ZVX6_9HYPH</name>
<sequence>MAKLANKVALVTGGARGIGRHYALALAAEGARVMIADIADGAPVVAEIAAKGGSAASATCDVSDEAQVKALVADTVTRFGRIDILVNNAALYATLAPRNFNEWDVEVWDKVMAINVRGPYLMVRHVSPHMIAQKSGKIVNIASGTAYKGTPRMLPYVVSKGAMLAFTRSLSRELGAHGIAVNTLSPGYILSDTGLGNTQHVEEEREKVRNTRAFKRDGYPEDLTGALLFLCSADSDFVTGQSLVVDGGSVNN</sequence>
<dbReference type="InterPro" id="IPR036291">
    <property type="entry name" value="NAD(P)-bd_dom_sf"/>
</dbReference>
<accession>A0A345ZVX6</accession>
<dbReference type="CDD" id="cd05233">
    <property type="entry name" value="SDR_c"/>
    <property type="match status" value="1"/>
</dbReference>
<dbReference type="PROSITE" id="PS00061">
    <property type="entry name" value="ADH_SHORT"/>
    <property type="match status" value="1"/>
</dbReference>
<dbReference type="SUPFAM" id="SSF51735">
    <property type="entry name" value="NAD(P)-binding Rossmann-fold domains"/>
    <property type="match status" value="1"/>
</dbReference>
<dbReference type="EMBL" id="CP031417">
    <property type="protein sequence ID" value="AXK81073.1"/>
    <property type="molecule type" value="Genomic_DNA"/>
</dbReference>
<dbReference type="KEGG" id="ptaw:DW352_11450"/>
<organism evidence="2 3">
    <name type="scientific">Pseudolabrys taiwanensis</name>
    <dbReference type="NCBI Taxonomy" id="331696"/>
    <lineage>
        <taxon>Bacteria</taxon>
        <taxon>Pseudomonadati</taxon>
        <taxon>Pseudomonadota</taxon>
        <taxon>Alphaproteobacteria</taxon>
        <taxon>Hyphomicrobiales</taxon>
        <taxon>Xanthobacteraceae</taxon>
        <taxon>Pseudolabrys</taxon>
    </lineage>
</organism>
<dbReference type="Gene3D" id="3.40.50.720">
    <property type="entry name" value="NAD(P)-binding Rossmann-like Domain"/>
    <property type="match status" value="1"/>
</dbReference>
<comment type="similarity">
    <text evidence="1">Belongs to the short-chain dehydrogenases/reductases (SDR) family.</text>
</comment>
<dbReference type="PRINTS" id="PR00080">
    <property type="entry name" value="SDRFAMILY"/>
</dbReference>
<dbReference type="PRINTS" id="PR00081">
    <property type="entry name" value="GDHRDH"/>
</dbReference>
<evidence type="ECO:0000313" key="3">
    <source>
        <dbReference type="Proteomes" id="UP000254889"/>
    </source>
</evidence>